<gene>
    <name evidence="2" type="ORF">UFOPK4347_01710</name>
</gene>
<dbReference type="Pfam" id="PF00144">
    <property type="entry name" value="Beta-lactamase"/>
    <property type="match status" value="1"/>
</dbReference>
<feature type="domain" description="Beta-lactamase-related" evidence="1">
    <location>
        <begin position="27"/>
        <end position="389"/>
    </location>
</feature>
<reference evidence="2" key="1">
    <citation type="submission" date="2020-05" db="EMBL/GenBank/DDBJ databases">
        <authorList>
            <person name="Chiriac C."/>
            <person name="Salcher M."/>
            <person name="Ghai R."/>
            <person name="Kavagutti S V."/>
        </authorList>
    </citation>
    <scope>NUCLEOTIDE SEQUENCE</scope>
</reference>
<dbReference type="InterPro" id="IPR012338">
    <property type="entry name" value="Beta-lactam/transpept-like"/>
</dbReference>
<dbReference type="PANTHER" id="PTHR43319:SF3">
    <property type="entry name" value="BETA-LACTAMASE-RELATED DOMAIN-CONTAINING PROTEIN"/>
    <property type="match status" value="1"/>
</dbReference>
<dbReference type="PANTHER" id="PTHR43319">
    <property type="entry name" value="BETA-LACTAMASE-RELATED"/>
    <property type="match status" value="1"/>
</dbReference>
<protein>
    <submittedName>
        <fullName evidence="2">Unannotated protein</fullName>
    </submittedName>
</protein>
<dbReference type="AlphaFoldDB" id="A0A6J7UQJ7"/>
<dbReference type="Gene3D" id="3.40.710.10">
    <property type="entry name" value="DD-peptidase/beta-lactamase superfamily"/>
    <property type="match status" value="1"/>
</dbReference>
<dbReference type="InterPro" id="IPR001466">
    <property type="entry name" value="Beta-lactam-related"/>
</dbReference>
<accession>A0A6J7UQJ7</accession>
<dbReference type="InterPro" id="IPR052907">
    <property type="entry name" value="Beta-lactamase/esterase"/>
</dbReference>
<evidence type="ECO:0000313" key="2">
    <source>
        <dbReference type="EMBL" id="CAB5068195.1"/>
    </source>
</evidence>
<dbReference type="EMBL" id="CAFBQU010000086">
    <property type="protein sequence ID" value="CAB5068195.1"/>
    <property type="molecule type" value="Genomic_DNA"/>
</dbReference>
<organism evidence="2">
    <name type="scientific">freshwater metagenome</name>
    <dbReference type="NCBI Taxonomy" id="449393"/>
    <lineage>
        <taxon>unclassified sequences</taxon>
        <taxon>metagenomes</taxon>
        <taxon>ecological metagenomes</taxon>
    </lineage>
</organism>
<dbReference type="SUPFAM" id="SSF56601">
    <property type="entry name" value="beta-lactamase/transpeptidase-like"/>
    <property type="match status" value="1"/>
</dbReference>
<proteinExistence type="predicted"/>
<evidence type="ECO:0000259" key="1">
    <source>
        <dbReference type="Pfam" id="PF00144"/>
    </source>
</evidence>
<name>A0A6J7UQJ7_9ZZZZ</name>
<sequence length="398" mass="42591">MSSLPLSGTCVAGWEQVRDAVHSNFADGEEVGCGVAVYHKGELVVDLLAGWTDRTKTKEYAADSLQLVFSTTKGVTATAVAMCVERGLLSYELPVAHFWPEFAQHGKGNITVAQLLSHQAGLYTVERHMELEDILHWNTITAELAGMAPLWEPGTAHGYHALTFGWLAGELIRRVDGRGVGQFIQEEIAGPLGIEIYVGLPEALEHRVVPLLMGQGREKSTEPESEEAKKTRELLEQFMGPNTPGGKALSLSGSWTGEGLMNRSDVLRAEIPAANGVTNARSLAAMYSALQHSVNGVQLLSSAMRDAAFAVQTPKNEPDTCLIGPTSFAMGYMAASEFTPYAGAGSCGHPGFGGSVAFLQPQRELAFGYVMNKLANNIVGDLRAKNLMDAAARCADAL</sequence>